<evidence type="ECO:0000256" key="3">
    <source>
        <dbReference type="ARBA" id="ARBA00035454"/>
    </source>
</evidence>
<evidence type="ECO:0000313" key="8">
    <source>
        <dbReference type="EMBL" id="KJV65457.1"/>
    </source>
</evidence>
<keyword evidence="2 5" id="KW-0687">Ribonucleoprotein</keyword>
<keyword evidence="6" id="KW-0699">rRNA-binding</keyword>
<dbReference type="Pfam" id="PF00347">
    <property type="entry name" value="Ribosomal_L6"/>
    <property type="match status" value="1"/>
</dbReference>
<protein>
    <recommendedName>
        <fullName evidence="3 4">50S ribosomal protein L6</fullName>
    </recommendedName>
</protein>
<gene>
    <name evidence="8" type="primary">rplF</name>
    <name evidence="8" type="ORF">EMUCRT_0399</name>
</gene>
<dbReference type="EMBL" id="LANU01000002">
    <property type="protein sequence ID" value="KJV65457.1"/>
    <property type="molecule type" value="Genomic_DNA"/>
</dbReference>
<proteinExistence type="inferred from homology"/>
<dbReference type="InterPro" id="IPR000702">
    <property type="entry name" value="Ribosomal_uL6-like"/>
</dbReference>
<evidence type="ECO:0000256" key="1">
    <source>
        <dbReference type="ARBA" id="ARBA00022980"/>
    </source>
</evidence>
<reference evidence="8 9" key="1">
    <citation type="submission" date="2015-02" db="EMBL/GenBank/DDBJ databases">
        <title>Genome Sequencing of Rickettsiales.</title>
        <authorList>
            <person name="Daugherty S.C."/>
            <person name="Su Q."/>
            <person name="Abolude K."/>
            <person name="Beier-Sexton M."/>
            <person name="Carlyon J.A."/>
            <person name="Carter R."/>
            <person name="Day N.P."/>
            <person name="Dumler S.J."/>
            <person name="Dyachenko V."/>
            <person name="Godinez A."/>
            <person name="Kurtti T.J."/>
            <person name="Lichay M."/>
            <person name="Mullins K.E."/>
            <person name="Ott S."/>
            <person name="Pappas-Brown V."/>
            <person name="Paris D.H."/>
            <person name="Patel P."/>
            <person name="Richards A.L."/>
            <person name="Sadzewicz L."/>
            <person name="Sears K."/>
            <person name="Seidman D."/>
            <person name="Sengamalay N."/>
            <person name="Stenos J."/>
            <person name="Tallon L.J."/>
            <person name="Vincent G."/>
            <person name="Fraser C.M."/>
            <person name="Munderloh U."/>
            <person name="Dunning-Hotopp J.C."/>
        </authorList>
    </citation>
    <scope>NUCLEOTIDE SEQUENCE [LARGE SCALE GENOMIC DNA]</scope>
    <source>
        <strain evidence="8 9">EmCRT</strain>
    </source>
</reference>
<sequence length="178" mass="19771">MSRVGSVPIAVPSNVQADLVDNQLILKNSENSLKLILNHGILCDITDGKIMLRTSDKSIKSRVMWGTYRSIINNYAIGLSQGLVVELEVNGVGYKAEVNGEYLSLSLGFSHGVKYKIPKGIVIQCVKPTQILVKGFDKQKVYMVASDICSIRKYNPYKGKGISIKGRYVHRKEVNKKK</sequence>
<keyword evidence="6" id="KW-0694">RNA-binding</keyword>
<evidence type="ECO:0000256" key="6">
    <source>
        <dbReference type="RuleBase" id="RU003870"/>
    </source>
</evidence>
<dbReference type="SUPFAM" id="SSF56053">
    <property type="entry name" value="Ribosomal protein L6"/>
    <property type="match status" value="2"/>
</dbReference>
<dbReference type="RefSeq" id="WP_045804760.1">
    <property type="nucleotide sequence ID" value="NZ_LANU01000002.1"/>
</dbReference>
<dbReference type="GO" id="GO:0003735">
    <property type="term" value="F:structural constituent of ribosome"/>
    <property type="evidence" value="ECO:0007669"/>
    <property type="project" value="UniProtKB-UniRule"/>
</dbReference>
<dbReference type="InterPro" id="IPR019906">
    <property type="entry name" value="Ribosomal_uL6_bac-type"/>
</dbReference>
<comment type="similarity">
    <text evidence="5">Belongs to the universal ribosomal protein uL6 family.</text>
</comment>
<evidence type="ECO:0000256" key="4">
    <source>
        <dbReference type="NCBIfam" id="TIGR03654"/>
    </source>
</evidence>
<organism evidence="8 9">
    <name type="scientific">Ehrlichia cf. muris str. EmCRT</name>
    <dbReference type="NCBI Taxonomy" id="1359167"/>
    <lineage>
        <taxon>Bacteria</taxon>
        <taxon>Pseudomonadati</taxon>
        <taxon>Pseudomonadota</taxon>
        <taxon>Alphaproteobacteria</taxon>
        <taxon>Rickettsiales</taxon>
        <taxon>Anaplasmataceae</taxon>
        <taxon>Ehrlichia</taxon>
    </lineage>
</organism>
<dbReference type="InterPro" id="IPR036789">
    <property type="entry name" value="Ribosomal_uL6-like_a/b-dom_sf"/>
</dbReference>
<evidence type="ECO:0000259" key="7">
    <source>
        <dbReference type="Pfam" id="PF00347"/>
    </source>
</evidence>
<dbReference type="PANTHER" id="PTHR11655">
    <property type="entry name" value="60S/50S RIBOSOMAL PROTEIN L6/L9"/>
    <property type="match status" value="1"/>
</dbReference>
<dbReference type="InterPro" id="IPR020040">
    <property type="entry name" value="Ribosomal_uL6_a/b-dom"/>
</dbReference>
<feature type="domain" description="Large ribosomal subunit protein uL6 alpha-beta" evidence="7">
    <location>
        <begin position="91"/>
        <end position="163"/>
    </location>
</feature>
<dbReference type="PIRSF" id="PIRSF002162">
    <property type="entry name" value="Ribosomal_L6"/>
    <property type="match status" value="1"/>
</dbReference>
<evidence type="ECO:0000313" key="9">
    <source>
        <dbReference type="Proteomes" id="UP000033546"/>
    </source>
</evidence>
<comment type="function">
    <text evidence="6">This protein binds to the 23S rRNA, and is important in its secondary structure. It is located near the subunit interface in the base of the L7/L12 stalk, and near the tRNA binding site of the peptidyltransferase center.</text>
</comment>
<dbReference type="GO" id="GO:0002181">
    <property type="term" value="P:cytoplasmic translation"/>
    <property type="evidence" value="ECO:0007669"/>
    <property type="project" value="TreeGrafter"/>
</dbReference>
<name>A0A0F3NCK5_9RICK</name>
<accession>A0A0F3NCK5</accession>
<dbReference type="PANTHER" id="PTHR11655:SF14">
    <property type="entry name" value="LARGE RIBOSOMAL SUBUNIT PROTEIN UL6M"/>
    <property type="match status" value="1"/>
</dbReference>
<dbReference type="GO" id="GO:0022625">
    <property type="term" value="C:cytosolic large ribosomal subunit"/>
    <property type="evidence" value="ECO:0007669"/>
    <property type="project" value="UniProtKB-UniRule"/>
</dbReference>
<dbReference type="PATRIC" id="fig|1359167.3.peg.384"/>
<dbReference type="NCBIfam" id="TIGR03654">
    <property type="entry name" value="L6_bact"/>
    <property type="match status" value="1"/>
</dbReference>
<dbReference type="AlphaFoldDB" id="A0A0F3NCK5"/>
<dbReference type="Proteomes" id="UP000033546">
    <property type="component" value="Unassembled WGS sequence"/>
</dbReference>
<keyword evidence="1 5" id="KW-0689">Ribosomal protein</keyword>
<dbReference type="PRINTS" id="PR00059">
    <property type="entry name" value="RIBOSOMALL6"/>
</dbReference>
<comment type="caution">
    <text evidence="8">The sequence shown here is derived from an EMBL/GenBank/DDBJ whole genome shotgun (WGS) entry which is preliminary data.</text>
</comment>
<dbReference type="GO" id="GO:0019843">
    <property type="term" value="F:rRNA binding"/>
    <property type="evidence" value="ECO:0007669"/>
    <property type="project" value="UniProtKB-UniRule"/>
</dbReference>
<evidence type="ECO:0000256" key="5">
    <source>
        <dbReference type="RuleBase" id="RU003869"/>
    </source>
</evidence>
<evidence type="ECO:0000256" key="2">
    <source>
        <dbReference type="ARBA" id="ARBA00023274"/>
    </source>
</evidence>
<dbReference type="Gene3D" id="3.90.930.12">
    <property type="entry name" value="Ribosomal protein L6, alpha-beta domain"/>
    <property type="match status" value="2"/>
</dbReference>